<proteinExistence type="predicted"/>
<evidence type="ECO:0008006" key="2">
    <source>
        <dbReference type="Google" id="ProtNLM"/>
    </source>
</evidence>
<evidence type="ECO:0000313" key="1">
    <source>
        <dbReference type="EMBL" id="CAE4638265.1"/>
    </source>
</evidence>
<accession>A0A7S4VCZ3</accession>
<name>A0A7S4VCZ3_9DINO</name>
<dbReference type="EMBL" id="HBNR01066201">
    <property type="protein sequence ID" value="CAE4638265.1"/>
    <property type="molecule type" value="Transcribed_RNA"/>
</dbReference>
<organism evidence="1">
    <name type="scientific">Alexandrium monilatum</name>
    <dbReference type="NCBI Taxonomy" id="311494"/>
    <lineage>
        <taxon>Eukaryota</taxon>
        <taxon>Sar</taxon>
        <taxon>Alveolata</taxon>
        <taxon>Dinophyceae</taxon>
        <taxon>Gonyaulacales</taxon>
        <taxon>Pyrocystaceae</taxon>
        <taxon>Alexandrium</taxon>
    </lineage>
</organism>
<sequence length="356" mass="39422">MSSSMLAIMESQVEEMRRQLSRFKVCAAPPAEAAGQALAPGPSLYPAPAAEAQAQAVSQLPPHADILVFGPSGSGKSSLIRTFYMALHKTQQVPVDFAERIIVKDTAMNEGTLKYVSAVIKPSTQDHRGNITTSAIMCHDTRGQIWMDEREQKQLGVMLDGSVKDDSLVQQRNYRYARLLWEFWRRDSDLFPAEILNRRCGLQTKPHAIIFVFDGSMEEIPDGDEETRFYREIIQMTRARGYLHPQVVLTRIDRVEESLAQSAASEPEPADPGLRLRQVLDRKIEDVVMKLDVARTSVHFVENYHSGGGSAAEGRSVAVDFHALKILAQCCSHADAFVAQSVRGAAAARQPACSLQ</sequence>
<gene>
    <name evidence="1" type="ORF">AMON00008_LOCUS46763</name>
</gene>
<dbReference type="InterPro" id="IPR027417">
    <property type="entry name" value="P-loop_NTPase"/>
</dbReference>
<dbReference type="AlphaFoldDB" id="A0A7S4VCZ3"/>
<protein>
    <recommendedName>
        <fullName evidence="2">G domain-containing protein</fullName>
    </recommendedName>
</protein>
<dbReference type="SUPFAM" id="SSF52540">
    <property type="entry name" value="P-loop containing nucleoside triphosphate hydrolases"/>
    <property type="match status" value="1"/>
</dbReference>
<dbReference type="Gene3D" id="3.40.50.300">
    <property type="entry name" value="P-loop containing nucleotide triphosphate hydrolases"/>
    <property type="match status" value="1"/>
</dbReference>
<reference evidence="1" key="1">
    <citation type="submission" date="2021-01" db="EMBL/GenBank/DDBJ databases">
        <authorList>
            <person name="Corre E."/>
            <person name="Pelletier E."/>
            <person name="Niang G."/>
            <person name="Scheremetjew M."/>
            <person name="Finn R."/>
            <person name="Kale V."/>
            <person name="Holt S."/>
            <person name="Cochrane G."/>
            <person name="Meng A."/>
            <person name="Brown T."/>
            <person name="Cohen L."/>
        </authorList>
    </citation>
    <scope>NUCLEOTIDE SEQUENCE</scope>
    <source>
        <strain evidence="1">CCMP3105</strain>
    </source>
</reference>